<dbReference type="CDD" id="cd00293">
    <property type="entry name" value="USP-like"/>
    <property type="match status" value="1"/>
</dbReference>
<dbReference type="HAMAP" id="MF_00221">
    <property type="entry name" value="NRAMP"/>
    <property type="match status" value="1"/>
</dbReference>
<dbReference type="Gene3D" id="3.40.50.620">
    <property type="entry name" value="HUPs"/>
    <property type="match status" value="1"/>
</dbReference>
<dbReference type="NCBIfam" id="NF037982">
    <property type="entry name" value="Nramp_1"/>
    <property type="match status" value="1"/>
</dbReference>
<evidence type="ECO:0000256" key="5">
    <source>
        <dbReference type="ARBA" id="ARBA00022989"/>
    </source>
</evidence>
<dbReference type="OrthoDB" id="9787548at2"/>
<dbReference type="NCBIfam" id="NF001923">
    <property type="entry name" value="PRK00701.1"/>
    <property type="match status" value="1"/>
</dbReference>
<feature type="transmembrane region" description="Helical" evidence="7">
    <location>
        <begin position="303"/>
        <end position="326"/>
    </location>
</feature>
<comment type="similarity">
    <text evidence="7">Belongs to the NRAMP family.</text>
</comment>
<keyword evidence="5 7" id="KW-1133">Transmembrane helix</keyword>
<dbReference type="InterPro" id="IPR006016">
    <property type="entry name" value="UspA"/>
</dbReference>
<comment type="subcellular location">
    <subcellularLocation>
        <location evidence="7">Cell membrane</location>
        <topology evidence="7">Multi-pass membrane protein</topology>
    </subcellularLocation>
    <subcellularLocation>
        <location evidence="1">Membrane</location>
        <topology evidence="1">Multi-pass membrane protein</topology>
    </subcellularLocation>
</comment>
<accession>A0A0E3ZFJ5</accession>
<dbReference type="PANTHER" id="PTHR11706:SF33">
    <property type="entry name" value="NATURAL RESISTANCE-ASSOCIATED MACROPHAGE PROTEIN 2"/>
    <property type="match status" value="1"/>
</dbReference>
<proteinExistence type="inferred from homology"/>
<evidence type="ECO:0000256" key="2">
    <source>
        <dbReference type="ARBA" id="ARBA00022448"/>
    </source>
</evidence>
<sequence>MLQQETHTGRSLEEVHSSIDTTKPTGFWRRLLAFLGPAYLVSVGYMDPGNWATDIAGGSQFGYKLVWVLLMSNLMAILLQSLSARLGVVRGKDLAQASRESYPSFINIPLYVLAEIAIAACDLAEVLGMAIGLQLLFGMPLLWGVSLTVLDTFLLLFLINKGMRKMEAFVLALVTIIGGAFVMEMFFAKPDVGELVTGFIPSIPNHDALYIAIGIIGATVMPHNLYLHSSLVQSRKIDRTPQGIWRAIKYNFVDSAVALNLALFVNAAILILAAAAFYENGIHNVTEIQDAHEFLAPLLGTKWAPILFAVALIAAGQSSTLTGTLAGQIVMEGYLNLRIQPWLRRMITRLLAVGPALFVILYFGEDQTGELLVLSQVILSLQLGFAVIPLIHFVSNKERMGEFAIGPWMKTGAWLIATTIVLLNAKLVVDQIIEWLQLVENPALIWLLVVPIAVACGVLLLYITLQPFVNGAAKYARPAKHHQAVRYEPEHKPAYKRIAITLDFTDTDKRVLDNALAIGTPSAEYLLIHIVETAGALILGQDIKDLETTSDWDNLQRYAEDLRSRGYNVKVKLGFGNPKQHIPNIVHQFEADLLVMGSHGHKIMKDLVLGTTINAVRHAVKVPMLIV</sequence>
<evidence type="ECO:0000256" key="7">
    <source>
        <dbReference type="HAMAP-Rule" id="MF_00221"/>
    </source>
</evidence>
<feature type="transmembrane region" description="Helical" evidence="7">
    <location>
        <begin position="108"/>
        <end position="135"/>
    </location>
</feature>
<protein>
    <recommendedName>
        <fullName evidence="7">Divalent metal cation transporter MntH</fullName>
    </recommendedName>
</protein>
<dbReference type="Pfam" id="PF01566">
    <property type="entry name" value="Nramp"/>
    <property type="match status" value="1"/>
</dbReference>
<feature type="transmembrane region" description="Helical" evidence="7">
    <location>
        <begin position="168"/>
        <end position="188"/>
    </location>
</feature>
<feature type="transmembrane region" description="Helical" evidence="7">
    <location>
        <begin position="403"/>
        <end position="423"/>
    </location>
</feature>
<feature type="transmembrane region" description="Helical" evidence="7">
    <location>
        <begin position="208"/>
        <end position="227"/>
    </location>
</feature>
<dbReference type="GO" id="GO:0005886">
    <property type="term" value="C:plasma membrane"/>
    <property type="evidence" value="ECO:0007669"/>
    <property type="project" value="UniProtKB-SubCell"/>
</dbReference>
<dbReference type="GO" id="GO:0015086">
    <property type="term" value="F:cadmium ion transmembrane transporter activity"/>
    <property type="evidence" value="ECO:0007669"/>
    <property type="project" value="TreeGrafter"/>
</dbReference>
<evidence type="ECO:0000256" key="6">
    <source>
        <dbReference type="ARBA" id="ARBA00023136"/>
    </source>
</evidence>
<feature type="transmembrane region" description="Helical" evidence="7">
    <location>
        <begin position="256"/>
        <end position="278"/>
    </location>
</feature>
<dbReference type="GO" id="GO:0005384">
    <property type="term" value="F:manganese ion transmembrane transporter activity"/>
    <property type="evidence" value="ECO:0007669"/>
    <property type="project" value="TreeGrafter"/>
</dbReference>
<comment type="caution">
    <text evidence="7">Lacks conserved residue(s) required for the propagation of feature annotation.</text>
</comment>
<dbReference type="STRING" id="400092.PKOR_16435"/>
<feature type="transmembrane region" description="Helical" evidence="7">
    <location>
        <begin position="27"/>
        <end position="45"/>
    </location>
</feature>
<dbReference type="GO" id="GO:0034755">
    <property type="term" value="P:iron ion transmembrane transport"/>
    <property type="evidence" value="ECO:0007669"/>
    <property type="project" value="TreeGrafter"/>
</dbReference>
<reference evidence="9 10" key="1">
    <citation type="journal article" date="2015" name="Sci. Rep.">
        <title>Unraveling adaptation of Pontibacter korlensis to radiation and infertility in desert through complete genome and comparative transcriptomic analysis.</title>
        <authorList>
            <person name="Dai J."/>
            <person name="Dai W."/>
            <person name="Qiu C."/>
            <person name="Yang Z."/>
            <person name="Zhang Y."/>
            <person name="Zhou M."/>
            <person name="Zhang L."/>
            <person name="Fang C."/>
            <person name="Gao Q."/>
            <person name="Yang Q."/>
            <person name="Li X."/>
            <person name="Wang Z."/>
            <person name="Wang Z."/>
            <person name="Jia Z."/>
            <person name="Chen X."/>
        </authorList>
    </citation>
    <scope>NUCLEOTIDE SEQUENCE [LARGE SCALE GENOMIC DNA]</scope>
    <source>
        <strain evidence="9 10">X14-1T</strain>
    </source>
</reference>
<evidence type="ECO:0000259" key="8">
    <source>
        <dbReference type="Pfam" id="PF00582"/>
    </source>
</evidence>
<name>A0A0E3ZFJ5_9BACT</name>
<keyword evidence="6 7" id="KW-0472">Membrane</keyword>
<dbReference type="NCBIfam" id="TIGR01197">
    <property type="entry name" value="nramp"/>
    <property type="match status" value="1"/>
</dbReference>
<keyword evidence="7" id="KW-1003">Cell membrane</keyword>
<evidence type="ECO:0000256" key="4">
    <source>
        <dbReference type="ARBA" id="ARBA00022847"/>
    </source>
</evidence>
<feature type="transmembrane region" description="Helical" evidence="7">
    <location>
        <begin position="347"/>
        <end position="365"/>
    </location>
</feature>
<dbReference type="Pfam" id="PF00582">
    <property type="entry name" value="Usp"/>
    <property type="match status" value="1"/>
</dbReference>
<dbReference type="RefSeq" id="WP_046312173.1">
    <property type="nucleotide sequence ID" value="NZ_CBCSCY010000049.1"/>
</dbReference>
<dbReference type="GO" id="GO:0046872">
    <property type="term" value="F:metal ion binding"/>
    <property type="evidence" value="ECO:0007669"/>
    <property type="project" value="UniProtKB-UniRule"/>
</dbReference>
<evidence type="ECO:0000256" key="1">
    <source>
        <dbReference type="ARBA" id="ARBA00004141"/>
    </source>
</evidence>
<feature type="transmembrane region" description="Helical" evidence="7">
    <location>
        <begin position="65"/>
        <end position="88"/>
    </location>
</feature>
<dbReference type="InterPro" id="IPR001046">
    <property type="entry name" value="NRAMP_fam"/>
</dbReference>
<feature type="transmembrane region" description="Helical" evidence="7">
    <location>
        <begin position="443"/>
        <end position="465"/>
    </location>
</feature>
<keyword evidence="4 7" id="KW-0769">Symport</keyword>
<dbReference type="InterPro" id="IPR014729">
    <property type="entry name" value="Rossmann-like_a/b/a_fold"/>
</dbReference>
<feature type="transmembrane region" description="Helical" evidence="7">
    <location>
        <begin position="371"/>
        <end position="391"/>
    </location>
</feature>
<dbReference type="KEGG" id="pko:PKOR_16435"/>
<keyword evidence="3 7" id="KW-0812">Transmembrane</keyword>
<dbReference type="PANTHER" id="PTHR11706">
    <property type="entry name" value="SOLUTE CARRIER PROTEIN FAMILY 11 MEMBER"/>
    <property type="match status" value="1"/>
</dbReference>
<keyword evidence="10" id="KW-1185">Reference proteome</keyword>
<keyword evidence="2 7" id="KW-0813">Transport</keyword>
<gene>
    <name evidence="7" type="primary">mntH</name>
    <name evidence="9" type="ORF">PKOR_16435</name>
</gene>
<dbReference type="SUPFAM" id="SSF52402">
    <property type="entry name" value="Adenine nucleotide alpha hydrolases-like"/>
    <property type="match status" value="1"/>
</dbReference>
<evidence type="ECO:0000313" key="10">
    <source>
        <dbReference type="Proteomes" id="UP000033109"/>
    </source>
</evidence>
<dbReference type="PRINTS" id="PR00447">
    <property type="entry name" value="NATRESASSCMP"/>
</dbReference>
<organism evidence="9 10">
    <name type="scientific">Pontibacter korlensis</name>
    <dbReference type="NCBI Taxonomy" id="400092"/>
    <lineage>
        <taxon>Bacteria</taxon>
        <taxon>Pseudomonadati</taxon>
        <taxon>Bacteroidota</taxon>
        <taxon>Cytophagia</taxon>
        <taxon>Cytophagales</taxon>
        <taxon>Hymenobacteraceae</taxon>
        <taxon>Pontibacter</taxon>
    </lineage>
</organism>
<dbReference type="GO" id="GO:0015293">
    <property type="term" value="F:symporter activity"/>
    <property type="evidence" value="ECO:0007669"/>
    <property type="project" value="UniProtKB-UniRule"/>
</dbReference>
<keyword evidence="7" id="KW-0406">Ion transport</keyword>
<dbReference type="HOGENOM" id="CLU_020088_2_0_10"/>
<dbReference type="PATRIC" id="fig|400092.3.peg.3602"/>
<dbReference type="Proteomes" id="UP000033109">
    <property type="component" value="Chromosome"/>
</dbReference>
<feature type="transmembrane region" description="Helical" evidence="7">
    <location>
        <begin position="141"/>
        <end position="159"/>
    </location>
</feature>
<dbReference type="EMBL" id="CP009621">
    <property type="protein sequence ID" value="AKD04384.1"/>
    <property type="molecule type" value="Genomic_DNA"/>
</dbReference>
<evidence type="ECO:0000313" key="9">
    <source>
        <dbReference type="EMBL" id="AKD04384.1"/>
    </source>
</evidence>
<dbReference type="AlphaFoldDB" id="A0A0E3ZFJ5"/>
<feature type="domain" description="UspA" evidence="8">
    <location>
        <begin position="495"/>
        <end position="627"/>
    </location>
</feature>
<evidence type="ECO:0000256" key="3">
    <source>
        <dbReference type="ARBA" id="ARBA00022692"/>
    </source>
</evidence>
<comment type="function">
    <text evidence="7">H(+)-stimulated, divalent metal cation uptake system.</text>
</comment>